<proteinExistence type="predicted"/>
<dbReference type="InterPro" id="IPR014917">
    <property type="entry name" value="DUF1800"/>
</dbReference>
<dbReference type="Proteomes" id="UP000199729">
    <property type="component" value="Chromosome"/>
</dbReference>
<sequence>MMAHRDPAWWNLRRPHWRTSAWVFGLLVLFWASWVHAGEREEALWLQRLSFGVTPQSLADVQRTGREAWLAQQWRRDMPLASVPAVQARIENLKVSQLTGLQALAQVQAQRALLRERTDPASAAMQRKQRKQLRSELDALQGQAIQRTLLRAVYSPQPLREVLTWFWFNHFNVVAEGDFVLQAMVGDYEQNVIRHHATGRFRDLLQAVATHPAMLVYLNNDRNVRGHINENYARELMELHTLGVDGGYTQQDVQQLARILTGLSVGRPGDSRLPDGAVSLSGGLALFLPRRHEPGPKTLLGRTLDQDGWAQIEQALDMLAHHPATARYISLKLARYFVADEPSPDLVQRLSRRFLDTEGDIAAVMQTLVNSPEFAASLGRKFKDPVHYVVSAVRLMLPNDPVELRVARLQGWLRQLDEPLYGRRTPDGYPLVASAWNGSGQMTQRFEVAQQIAKAQHLDLPEAGGIRLLGPQDEFSQRVWLPGLSSRSREVLQEAQAHPVVWRRLLLSTPEFMFR</sequence>
<dbReference type="KEGG" id="vff:VITFI_CDS1136"/>
<reference evidence="1 2" key="1">
    <citation type="submission" date="2017-07" db="EMBL/GenBank/DDBJ databases">
        <title>Complete Genome Sequence of the cosmetic ferment Vitreoscilla filiformis (ATCC15551).</title>
        <authorList>
            <person name="Contreras S."/>
            <person name="Sagory-Zalkind P."/>
            <person name="Blanquart H."/>
            <person name="Iltis A."/>
            <person name="Morand S.C."/>
        </authorList>
    </citation>
    <scope>NUCLEOTIDE SEQUENCE [LARGE SCALE GENOMIC DNA]</scope>
    <source>
        <strain evidence="1 2">ATCC 15551</strain>
    </source>
</reference>
<protein>
    <recommendedName>
        <fullName evidence="3">DUF1800 domain-containing protein</fullName>
    </recommendedName>
</protein>
<dbReference type="Pfam" id="PF08811">
    <property type="entry name" value="DUF1800"/>
    <property type="match status" value="1"/>
</dbReference>
<evidence type="ECO:0008006" key="3">
    <source>
        <dbReference type="Google" id="ProtNLM"/>
    </source>
</evidence>
<dbReference type="EMBL" id="CP022423">
    <property type="protein sequence ID" value="ASM76914.1"/>
    <property type="molecule type" value="Genomic_DNA"/>
</dbReference>
<gene>
    <name evidence="1" type="ORF">VITFI_CDS1136</name>
</gene>
<keyword evidence="2" id="KW-1185">Reference proteome</keyword>
<name>A0A221KCY8_VITFI</name>
<accession>A0A221KCY8</accession>
<evidence type="ECO:0000313" key="2">
    <source>
        <dbReference type="Proteomes" id="UP000199729"/>
    </source>
</evidence>
<dbReference type="OrthoDB" id="9772295at2"/>
<dbReference type="AlphaFoldDB" id="A0A221KCY8"/>
<dbReference type="RefSeq" id="WP_089416139.1">
    <property type="nucleotide sequence ID" value="NZ_CP022423.1"/>
</dbReference>
<organism evidence="1 2">
    <name type="scientific">Vitreoscilla filiformis</name>
    <dbReference type="NCBI Taxonomy" id="63"/>
    <lineage>
        <taxon>Bacteria</taxon>
        <taxon>Pseudomonadati</taxon>
        <taxon>Pseudomonadota</taxon>
        <taxon>Betaproteobacteria</taxon>
        <taxon>Neisseriales</taxon>
        <taxon>Neisseriaceae</taxon>
        <taxon>Vitreoscilla</taxon>
    </lineage>
</organism>
<evidence type="ECO:0000313" key="1">
    <source>
        <dbReference type="EMBL" id="ASM76914.1"/>
    </source>
</evidence>